<feature type="domain" description="NADP-dependent oxidoreductase" evidence="2">
    <location>
        <begin position="6"/>
        <end position="294"/>
    </location>
</feature>
<evidence type="ECO:0000313" key="4">
    <source>
        <dbReference type="Proteomes" id="UP000184330"/>
    </source>
</evidence>
<dbReference type="PANTHER" id="PTHR43364">
    <property type="entry name" value="NADH-SPECIFIC METHYLGLYOXAL REDUCTASE-RELATED"/>
    <property type="match status" value="1"/>
</dbReference>
<dbReference type="GO" id="GO:0016491">
    <property type="term" value="F:oxidoreductase activity"/>
    <property type="evidence" value="ECO:0007669"/>
    <property type="project" value="UniProtKB-KW"/>
</dbReference>
<dbReference type="STRING" id="576137.A0A1L7XAD3"/>
<sequence>MSQSVPLVFGAASVMTGGAYPNSTSINTLFDVLEEVGIATFDTAQLYGDCESLLGAANISNCNFTIDSKSPGNWIPGSLDPAKLREGVYTTLRILGITKLSTFYIHGPDPAFPPETWLPPINELHQEGGFSYFGLSNFGPEEVEKIHALCVKNNWILPTMYQGNFSAFARHTQKSLFSLLQNLNISFSAYSPLAGGFLARTLVAELSAPSNGGRFAIDPEGPEGKKGGLGLYRQLYSERSVLVKALERRAEISREAGCSCPAELAYRWVCWNAGLKGERGDVVTVGASKPEQLLRTRE</sequence>
<reference evidence="3 4" key="1">
    <citation type="submission" date="2016-03" db="EMBL/GenBank/DDBJ databases">
        <authorList>
            <person name="Ploux O."/>
        </authorList>
    </citation>
    <scope>NUCLEOTIDE SEQUENCE [LARGE SCALE GENOMIC DNA]</scope>
    <source>
        <strain evidence="3 4">UAMH 11012</strain>
    </source>
</reference>
<dbReference type="InterPro" id="IPR036812">
    <property type="entry name" value="NAD(P)_OxRdtase_dom_sf"/>
</dbReference>
<keyword evidence="1" id="KW-0560">Oxidoreductase</keyword>
<dbReference type="Gene3D" id="3.20.20.100">
    <property type="entry name" value="NADP-dependent oxidoreductase domain"/>
    <property type="match status" value="1"/>
</dbReference>
<dbReference type="InterPro" id="IPR023210">
    <property type="entry name" value="NADP_OxRdtase_dom"/>
</dbReference>
<accession>A0A1L7XAD3</accession>
<dbReference type="EMBL" id="FJOG01000019">
    <property type="protein sequence ID" value="CZR61972.1"/>
    <property type="molecule type" value="Genomic_DNA"/>
</dbReference>
<dbReference type="OrthoDB" id="2310150at2759"/>
<dbReference type="Pfam" id="PF00248">
    <property type="entry name" value="Aldo_ket_red"/>
    <property type="match status" value="1"/>
</dbReference>
<protein>
    <submittedName>
        <fullName evidence="3">Related to aldehyde reductase (GliO)</fullName>
    </submittedName>
</protein>
<dbReference type="InterPro" id="IPR050523">
    <property type="entry name" value="AKR_Detox_Biosynth"/>
</dbReference>
<dbReference type="PANTHER" id="PTHR43364:SF4">
    <property type="entry name" value="NAD(P)-LINKED OXIDOREDUCTASE SUPERFAMILY PROTEIN"/>
    <property type="match status" value="1"/>
</dbReference>
<dbReference type="Proteomes" id="UP000184330">
    <property type="component" value="Unassembled WGS sequence"/>
</dbReference>
<evidence type="ECO:0000256" key="1">
    <source>
        <dbReference type="ARBA" id="ARBA00023002"/>
    </source>
</evidence>
<name>A0A1L7XAD3_9HELO</name>
<gene>
    <name evidence="3" type="ORF">PAC_11869</name>
</gene>
<evidence type="ECO:0000259" key="2">
    <source>
        <dbReference type="Pfam" id="PF00248"/>
    </source>
</evidence>
<dbReference type="SUPFAM" id="SSF51430">
    <property type="entry name" value="NAD(P)-linked oxidoreductase"/>
    <property type="match status" value="1"/>
</dbReference>
<evidence type="ECO:0000313" key="3">
    <source>
        <dbReference type="EMBL" id="CZR61972.1"/>
    </source>
</evidence>
<dbReference type="AlphaFoldDB" id="A0A1L7XAD3"/>
<proteinExistence type="predicted"/>
<organism evidence="3 4">
    <name type="scientific">Phialocephala subalpina</name>
    <dbReference type="NCBI Taxonomy" id="576137"/>
    <lineage>
        <taxon>Eukaryota</taxon>
        <taxon>Fungi</taxon>
        <taxon>Dikarya</taxon>
        <taxon>Ascomycota</taxon>
        <taxon>Pezizomycotina</taxon>
        <taxon>Leotiomycetes</taxon>
        <taxon>Helotiales</taxon>
        <taxon>Mollisiaceae</taxon>
        <taxon>Phialocephala</taxon>
        <taxon>Phialocephala fortinii species complex</taxon>
    </lineage>
</organism>
<keyword evidence="4" id="KW-1185">Reference proteome</keyword>